<evidence type="ECO:0000256" key="1">
    <source>
        <dbReference type="ARBA" id="ARBA00022516"/>
    </source>
</evidence>
<comment type="pathway">
    <text evidence="6">Glycolipid biosynthesis; lipid IV(A) biosynthesis; lipid IV(A) from (3R)-3-hydroxytetradecanoyl-[acyl-carrier-protein] and UDP-N-acetyl-alpha-D-glucosamine: step 1/6.</text>
</comment>
<dbReference type="InterPro" id="IPR010137">
    <property type="entry name" value="Lipid_A_LpxA"/>
</dbReference>
<reference evidence="8" key="1">
    <citation type="submission" date="2022-03" db="EMBL/GenBank/DDBJ databases">
        <title>Genomic Encyclopedia of Type Strains, Phase III (KMG-III): the genomes of soil and plant-associated and newly described type strains.</title>
        <authorList>
            <person name="Whitman W."/>
        </authorList>
    </citation>
    <scope>NUCLEOTIDE SEQUENCE</scope>
    <source>
        <strain evidence="8">ANL 6-2</strain>
    </source>
</reference>
<evidence type="ECO:0000256" key="5">
    <source>
        <dbReference type="ARBA" id="ARBA00023315"/>
    </source>
</evidence>
<dbReference type="Pfam" id="PF00132">
    <property type="entry name" value="Hexapep"/>
    <property type="match status" value="2"/>
</dbReference>
<comment type="catalytic activity">
    <reaction evidence="6">
        <text>a (3R)-hydroxyacyl-[ACP] + UDP-N-acetyl-alpha-D-glucosamine = a UDP-3-O-[(3R)-3-hydroxyacyl]-N-acetyl-alpha-D-glucosamine + holo-[ACP]</text>
        <dbReference type="Rhea" id="RHEA:67812"/>
        <dbReference type="Rhea" id="RHEA-COMP:9685"/>
        <dbReference type="Rhea" id="RHEA-COMP:9945"/>
        <dbReference type="ChEBI" id="CHEBI:57705"/>
        <dbReference type="ChEBI" id="CHEBI:64479"/>
        <dbReference type="ChEBI" id="CHEBI:78827"/>
        <dbReference type="ChEBI" id="CHEBI:173225"/>
        <dbReference type="EC" id="2.3.1.129"/>
    </reaction>
</comment>
<dbReference type="RefSeq" id="WP_253481143.1">
    <property type="nucleotide sequence ID" value="NZ_JALJXV010000008.1"/>
</dbReference>
<dbReference type="NCBIfam" id="TIGR01852">
    <property type="entry name" value="lipid_A_lpxA"/>
    <property type="match status" value="1"/>
</dbReference>
<keyword evidence="4 6" id="KW-0443">Lipid metabolism</keyword>
<dbReference type="Gene3D" id="2.160.10.10">
    <property type="entry name" value="Hexapeptide repeat proteins"/>
    <property type="match status" value="1"/>
</dbReference>
<comment type="function">
    <text evidence="6">Involved in the biosynthesis of lipid A, a phosphorylated glycolipid that anchors the lipopolysaccharide to the outer membrane of the cell.</text>
</comment>
<proteinExistence type="inferred from homology"/>
<dbReference type="InterPro" id="IPR029098">
    <property type="entry name" value="Acetyltransf_C"/>
</dbReference>
<dbReference type="Proteomes" id="UP001205843">
    <property type="component" value="Unassembled WGS sequence"/>
</dbReference>
<dbReference type="HAMAP" id="MF_00387">
    <property type="entry name" value="LpxA"/>
    <property type="match status" value="1"/>
</dbReference>
<evidence type="ECO:0000313" key="8">
    <source>
        <dbReference type="EMBL" id="MCP1676163.1"/>
    </source>
</evidence>
<evidence type="ECO:0000313" key="9">
    <source>
        <dbReference type="Proteomes" id="UP001205843"/>
    </source>
</evidence>
<dbReference type="PANTHER" id="PTHR43480">
    <property type="entry name" value="ACYL-[ACYL-CARRIER-PROTEIN]--UDP-N-ACETYLGLUCOSAMINE O-ACYLTRANSFERASE"/>
    <property type="match status" value="1"/>
</dbReference>
<organism evidence="8 9">
    <name type="scientific">Natronocella acetinitrilica</name>
    <dbReference type="NCBI Taxonomy" id="414046"/>
    <lineage>
        <taxon>Bacteria</taxon>
        <taxon>Pseudomonadati</taxon>
        <taxon>Pseudomonadota</taxon>
        <taxon>Gammaproteobacteria</taxon>
        <taxon>Chromatiales</taxon>
        <taxon>Ectothiorhodospiraceae</taxon>
        <taxon>Natronocella</taxon>
    </lineage>
</organism>
<keyword evidence="6" id="KW-0677">Repeat</keyword>
<dbReference type="GO" id="GO:0016020">
    <property type="term" value="C:membrane"/>
    <property type="evidence" value="ECO:0007669"/>
    <property type="project" value="GOC"/>
</dbReference>
<keyword evidence="5 6" id="KW-0012">Acyltransferase</keyword>
<dbReference type="PIRSF" id="PIRSF000456">
    <property type="entry name" value="UDP-GlcNAc_acltr"/>
    <property type="match status" value="1"/>
</dbReference>
<dbReference type="InterPro" id="IPR037157">
    <property type="entry name" value="Acetyltransf_C_sf"/>
</dbReference>
<name>A0AAE3G6T9_9GAMM</name>
<dbReference type="GO" id="GO:0009245">
    <property type="term" value="P:lipid A biosynthetic process"/>
    <property type="evidence" value="ECO:0007669"/>
    <property type="project" value="UniProtKB-UniRule"/>
</dbReference>
<dbReference type="AlphaFoldDB" id="A0AAE3G6T9"/>
<comment type="similarity">
    <text evidence="6">Belongs to the transferase hexapeptide repeat family. LpxA subfamily.</text>
</comment>
<dbReference type="PANTHER" id="PTHR43480:SF1">
    <property type="entry name" value="ACYL-[ACYL-CARRIER-PROTEIN]--UDP-N-ACETYLGLUCOSAMINE O-ACYLTRANSFERASE, MITOCHONDRIAL-RELATED"/>
    <property type="match status" value="1"/>
</dbReference>
<evidence type="ECO:0000259" key="7">
    <source>
        <dbReference type="Pfam" id="PF13720"/>
    </source>
</evidence>
<dbReference type="SUPFAM" id="SSF51161">
    <property type="entry name" value="Trimeric LpxA-like enzymes"/>
    <property type="match status" value="1"/>
</dbReference>
<dbReference type="InterPro" id="IPR011004">
    <property type="entry name" value="Trimer_LpxA-like_sf"/>
</dbReference>
<comment type="caution">
    <text evidence="8">The sequence shown here is derived from an EMBL/GenBank/DDBJ whole genome shotgun (WGS) entry which is preliminary data.</text>
</comment>
<sequence length="257" mass="27773">MIHATASVHPDATLGRNVSVGAYAYIGPAVEVGDGCRVGHHAVLEGPLRIGADNDIGPHAVLGMGPQDLGYQGEPTELRIGDRNVIREFVTIHRATVKADRVTEVGNDNMLMAYCHVGHDCKVGNHIVMANGATLAGHVVVHDHVNIAGLCAIHQFARIGAYAMLGGGTMAPMDITPYAMVSGNHARLFGLNRRGLQRHGFDKEAVTRIRKAYRILFQSGLRLETALKTIEADPELSDDSIRYLLTFIRGSKRGITR</sequence>
<keyword evidence="6" id="KW-0963">Cytoplasm</keyword>
<dbReference type="EMBL" id="JALJXV010000008">
    <property type="protein sequence ID" value="MCP1676163.1"/>
    <property type="molecule type" value="Genomic_DNA"/>
</dbReference>
<dbReference type="GO" id="GO:0008780">
    <property type="term" value="F:acyl-[acyl-carrier-protein]-UDP-N-acetylglucosamine O-acyltransferase activity"/>
    <property type="evidence" value="ECO:0007669"/>
    <property type="project" value="UniProtKB-UniRule"/>
</dbReference>
<evidence type="ECO:0000256" key="6">
    <source>
        <dbReference type="HAMAP-Rule" id="MF_00387"/>
    </source>
</evidence>
<dbReference type="EC" id="2.3.1.129" evidence="6"/>
<dbReference type="Pfam" id="PF13720">
    <property type="entry name" value="Acetyltransf_11"/>
    <property type="match status" value="1"/>
</dbReference>
<keyword evidence="2 6" id="KW-0441">Lipid A biosynthesis</keyword>
<evidence type="ECO:0000256" key="3">
    <source>
        <dbReference type="ARBA" id="ARBA00022679"/>
    </source>
</evidence>
<gene>
    <name evidence="6" type="primary">lpxA</name>
    <name evidence="8" type="ORF">J2T57_003322</name>
</gene>
<keyword evidence="1 6" id="KW-0444">Lipid biosynthesis</keyword>
<protein>
    <recommendedName>
        <fullName evidence="6">Acyl-[acyl-carrier-protein]--UDP-N-acetylglucosamine O-acyltransferase</fullName>
        <shortName evidence="6">UDP-N-acetylglucosamine acyltransferase</shortName>
        <ecNumber evidence="6">2.3.1.129</ecNumber>
    </recommendedName>
</protein>
<accession>A0AAE3G6T9</accession>
<dbReference type="NCBIfam" id="NF003657">
    <property type="entry name" value="PRK05289.1"/>
    <property type="match status" value="1"/>
</dbReference>
<comment type="subunit">
    <text evidence="6">Homotrimer.</text>
</comment>
<dbReference type="Gene3D" id="1.20.1180.10">
    <property type="entry name" value="Udp N-acetylglucosamine O-acyltransferase, C-terminal domain"/>
    <property type="match status" value="1"/>
</dbReference>
<comment type="subcellular location">
    <subcellularLocation>
        <location evidence="6">Cytoplasm</location>
    </subcellularLocation>
</comment>
<dbReference type="CDD" id="cd03351">
    <property type="entry name" value="LbH_UDP-GlcNAc_AT"/>
    <property type="match status" value="1"/>
</dbReference>
<dbReference type="GO" id="GO:0005737">
    <property type="term" value="C:cytoplasm"/>
    <property type="evidence" value="ECO:0007669"/>
    <property type="project" value="UniProtKB-SubCell"/>
</dbReference>
<feature type="domain" description="UDP N-acetylglucosamine O-acyltransferase C-terminal" evidence="7">
    <location>
        <begin position="174"/>
        <end position="255"/>
    </location>
</feature>
<evidence type="ECO:0000256" key="2">
    <source>
        <dbReference type="ARBA" id="ARBA00022556"/>
    </source>
</evidence>
<evidence type="ECO:0000256" key="4">
    <source>
        <dbReference type="ARBA" id="ARBA00023098"/>
    </source>
</evidence>
<keyword evidence="9" id="KW-1185">Reference proteome</keyword>
<keyword evidence="3 6" id="KW-0808">Transferase</keyword>
<dbReference type="InterPro" id="IPR001451">
    <property type="entry name" value="Hexapep"/>
</dbReference>